<keyword evidence="1" id="KW-0732">Signal</keyword>
<dbReference type="SUPFAM" id="SSF63825">
    <property type="entry name" value="YWTD domain"/>
    <property type="match status" value="1"/>
</dbReference>
<dbReference type="EMBL" id="BAUW01000005">
    <property type="protein sequence ID" value="GAE44108.1"/>
    <property type="molecule type" value="Genomic_DNA"/>
</dbReference>
<dbReference type="Gene3D" id="2.130.10.10">
    <property type="entry name" value="YVTN repeat-like/Quinoprotein amine dehydrogenase"/>
    <property type="match status" value="1"/>
</dbReference>
<dbReference type="Proteomes" id="UP000018949">
    <property type="component" value="Unassembled WGS sequence"/>
</dbReference>
<evidence type="ECO:0000256" key="1">
    <source>
        <dbReference type="SAM" id="SignalP"/>
    </source>
</evidence>
<dbReference type="SUPFAM" id="SSF50969">
    <property type="entry name" value="YVTN repeat-like/Quinoprotein amine dehydrogenase"/>
    <property type="match status" value="1"/>
</dbReference>
<dbReference type="InterPro" id="IPR011044">
    <property type="entry name" value="Quino_amine_DH_bsu"/>
</dbReference>
<feature type="chain" id="PRO_5004847334" evidence="1">
    <location>
        <begin position="23"/>
        <end position="652"/>
    </location>
</feature>
<comment type="caution">
    <text evidence="2">The sequence shown here is derived from an EMBL/GenBank/DDBJ whole genome shotgun (WGS) entry which is preliminary data.</text>
</comment>
<dbReference type="AlphaFoldDB" id="W4RJQ2"/>
<dbReference type="eggNOG" id="COG1520">
    <property type="taxonomic scope" value="Bacteria"/>
</dbReference>
<feature type="signal peptide" evidence="1">
    <location>
        <begin position="1"/>
        <end position="22"/>
    </location>
</feature>
<proteinExistence type="predicted"/>
<protein>
    <submittedName>
        <fullName evidence="2">Uncharacterized protein</fullName>
    </submittedName>
</protein>
<sequence>MRNFLVYLLAVFIGIAPVSVHANEGIVIDEEVPIEMDEEENQSPESDGRIPSDNFEEELNAMFENLGSQVHNKTALTSATGKGPDNIPYMYILQHGTPAALTIMNLLTGMVTKTFTLEHSTSAWGIEVDEHQNVWIGGTSSGHLYQYNPYTKKLIDAGNMLRNKRDTAILDISVSDGKIIGSTAYNGSIFSYTPSSQEYKDYGQISRGKEFAKSVQFDNQNKKIYIGVGSKAELIRYDIRTKIRKRFLPKEYRNEKYISDIKMADKYLFAQTDPGKKLLVFDKKSLKLLKEFDIDSKTVSPKDPTQDRVYFTKGGMLLFYDLNDQEVKSTEVSLGNRSAITLDFIELHNAEYPGVTLTGLLTNSGEYFLYNLETGKYEKRQAELTPLPVTLYTMLETKEKDKILVNGYMSGGIGFYDINQKTTTDFKDMSQIESATFMNGKYYFGAYPNARVIEFKLDNENLSNSKTAEIVRFKDFGHDRVTALLGDERSNKLFIGAYPETGLGGGLLSEYDFTTQNTRVFENYIPDQSIISLTQIDGYVYGSTTVFANHKRSNAPATLFRFSVDNPEQAEILPFTIKASMISSLLYDGNDKIWGMQMESYLTTILKLDTPSILKSHQLFRDVSKTQNLYLDQMETYMVQLKAYYSVQTQKP</sequence>
<dbReference type="InterPro" id="IPR015943">
    <property type="entry name" value="WD40/YVTN_repeat-like_dom_sf"/>
</dbReference>
<reference evidence="2 3" key="1">
    <citation type="submission" date="2013-12" db="EMBL/GenBank/DDBJ databases">
        <title>NBRP : Genome information of microbial organism related human and environment.</title>
        <authorList>
            <person name="Hattori M."/>
            <person name="Oshima K."/>
            <person name="Inaba H."/>
            <person name="Suda W."/>
            <person name="Sakamoto M."/>
            <person name="Iino T."/>
            <person name="Kitahara M."/>
            <person name="Oshida Y."/>
            <person name="Iida T."/>
            <person name="Kudo T."/>
            <person name="Itoh T."/>
            <person name="Ahmed I."/>
            <person name="Ohkuma M."/>
        </authorList>
    </citation>
    <scope>NUCLEOTIDE SEQUENCE [LARGE SCALE GENOMIC DNA]</scope>
    <source>
        <strain evidence="2 3">JCM 21738</strain>
    </source>
</reference>
<accession>W4RJQ2</accession>
<evidence type="ECO:0000313" key="2">
    <source>
        <dbReference type="EMBL" id="GAE44108.1"/>
    </source>
</evidence>
<evidence type="ECO:0000313" key="3">
    <source>
        <dbReference type="Proteomes" id="UP000018949"/>
    </source>
</evidence>
<name>W4RJQ2_9BACI</name>
<organism evidence="2 3">
    <name type="scientific">Mesobacillus boroniphilus JCM 21738</name>
    <dbReference type="NCBI Taxonomy" id="1294265"/>
    <lineage>
        <taxon>Bacteria</taxon>
        <taxon>Bacillati</taxon>
        <taxon>Bacillota</taxon>
        <taxon>Bacilli</taxon>
        <taxon>Bacillales</taxon>
        <taxon>Bacillaceae</taxon>
        <taxon>Mesobacillus</taxon>
    </lineage>
</organism>
<keyword evidence="3" id="KW-1185">Reference proteome</keyword>
<gene>
    <name evidence="2" type="ORF">JCM21738_790</name>
</gene>